<dbReference type="SMART" id="SM00710">
    <property type="entry name" value="PbH1"/>
    <property type="match status" value="9"/>
</dbReference>
<sequence length="716" mass="69838">MSGGGVSLTNGTIAGQNITVNASVASGTALSMTGVTLNASRASLSGSNRGTGTGFTLSNLTWQGGLTDINNITLSSAGSAASVINRLGVGVVDSSKLITLMKKGIENTTYVDKSLNDVVKSSLSVDGNGDINATFGSGDRPGAWTFDGIDLNATRNINLSGIGLTNSTLQAGGGLTINDGNSLLNLSGSNMTAGQNISLTGNGGITLTKSDIAAGNDITMLASNGSVNISGASTTDRANVTSTAGSITVNGAVKGYYTGVRITNTDISATKGVITVSGASDNALSPGSGAVMLGGQSSFNSTFTSVTGTDTNTVAASWSGGIAIEAGSNIAFYGNTSITGSSAGNAGLIFLGGYYATPTKLTFSDGIVNVQGYANTNSTPYAFLSGIAFVAWESLPQTIYFNLSNATLNLSAYGNKVPGFRLDITAPAWDKTNNKGFIFTGNGSVNINGVSGTSTGVEARILDNTGLNGTFTVTGESTSGVGVNFSRNVNATLVNATITGKSGSGVGVSITTGDTYSKVADLNNNTITGTSDTSSGILINGNNVTITNGSLNGTSAGTGAGVALTGGTDYTIDGAVISGQSADGAGISASGNLSANNNATLSGTATGSGSGVTVNGSLASNGGVTISGAATSGDGVQVSGDTLLSNATVTGTTDTGSGIHVSGNLTNSNTTLAGEASGQGAGVEIGGNISGGMVTGLSDTGDGVLVSGGASTVTNA</sequence>
<dbReference type="InterPro" id="IPR006626">
    <property type="entry name" value="PbH1"/>
</dbReference>
<organism evidence="1">
    <name type="scientific">Salmonella enterica subsp. enterica serovar Miami</name>
    <dbReference type="NCBI Taxonomy" id="286780"/>
    <lineage>
        <taxon>Bacteria</taxon>
        <taxon>Pseudomonadati</taxon>
        <taxon>Pseudomonadota</taxon>
        <taxon>Gammaproteobacteria</taxon>
        <taxon>Enterobacterales</taxon>
        <taxon>Enterobacteriaceae</taxon>
        <taxon>Salmonella</taxon>
    </lineage>
</organism>
<comment type="caution">
    <text evidence="1">The sequence shown here is derived from an EMBL/GenBank/DDBJ whole genome shotgun (WGS) entry which is preliminary data.</text>
</comment>
<accession>A0A753AJV4</accession>
<feature type="non-terminal residue" evidence="1">
    <location>
        <position position="716"/>
    </location>
</feature>
<reference evidence="1" key="2">
    <citation type="submission" date="2018-07" db="EMBL/GenBank/DDBJ databases">
        <authorList>
            <consortium name="NCBI Pathogen Detection Project"/>
        </authorList>
    </citation>
    <scope>NUCLEOTIDE SEQUENCE</scope>
    <source>
        <strain evidence="1">CDC 4648/53</strain>
    </source>
</reference>
<evidence type="ECO:0008006" key="2">
    <source>
        <dbReference type="Google" id="ProtNLM"/>
    </source>
</evidence>
<reference evidence="1" key="1">
    <citation type="journal article" date="2018" name="Genome Biol.">
        <title>SKESA: strategic k-mer extension for scrupulous assemblies.</title>
        <authorList>
            <person name="Souvorov A."/>
            <person name="Agarwala R."/>
            <person name="Lipman D.J."/>
        </authorList>
    </citation>
    <scope>NUCLEOTIDE SEQUENCE</scope>
    <source>
        <strain evidence="1">CDC 4648/53</strain>
    </source>
</reference>
<gene>
    <name evidence="1" type="ORF">GNB55_004620</name>
</gene>
<name>A0A753AJV4_SALET</name>
<dbReference type="EMBL" id="DAAWHV010000054">
    <property type="protein sequence ID" value="HAF7953171.1"/>
    <property type="molecule type" value="Genomic_DNA"/>
</dbReference>
<proteinExistence type="predicted"/>
<evidence type="ECO:0000313" key="1">
    <source>
        <dbReference type="EMBL" id="HAF7953171.1"/>
    </source>
</evidence>
<protein>
    <recommendedName>
        <fullName evidence="2">S-layer family protein</fullName>
    </recommendedName>
</protein>
<dbReference type="AlphaFoldDB" id="A0A753AJV4"/>